<accession>A0A7S2UPD1</accession>
<evidence type="ECO:0000256" key="4">
    <source>
        <dbReference type="ARBA" id="ARBA00023125"/>
    </source>
</evidence>
<feature type="domain" description="HTH luxR-type" evidence="8">
    <location>
        <begin position="259"/>
        <end position="324"/>
    </location>
</feature>
<dbReference type="InterPro" id="IPR036388">
    <property type="entry name" value="WH-like_DNA-bd_sf"/>
</dbReference>
<dbReference type="Pfam" id="PF00072">
    <property type="entry name" value="Response_reg"/>
    <property type="match status" value="1"/>
</dbReference>
<dbReference type="GO" id="GO:0032993">
    <property type="term" value="C:protein-DNA complex"/>
    <property type="evidence" value="ECO:0007669"/>
    <property type="project" value="TreeGrafter"/>
</dbReference>
<dbReference type="PROSITE" id="PS50110">
    <property type="entry name" value="RESPONSE_REGULATORY"/>
    <property type="match status" value="1"/>
</dbReference>
<dbReference type="InterPro" id="IPR039420">
    <property type="entry name" value="WalR-like"/>
</dbReference>
<dbReference type="InterPro" id="IPR001789">
    <property type="entry name" value="Sig_transdc_resp-reg_receiver"/>
</dbReference>
<dbReference type="CDD" id="cd06170">
    <property type="entry name" value="LuxR_C_like"/>
    <property type="match status" value="1"/>
</dbReference>
<organism evidence="10">
    <name type="scientific">Attheya septentrionalis</name>
    <dbReference type="NCBI Taxonomy" id="420275"/>
    <lineage>
        <taxon>Eukaryota</taxon>
        <taxon>Sar</taxon>
        <taxon>Stramenopiles</taxon>
        <taxon>Ochrophyta</taxon>
        <taxon>Bacillariophyta</taxon>
        <taxon>Coscinodiscophyceae</taxon>
        <taxon>Chaetocerotophycidae</taxon>
        <taxon>Chaetocerotales</taxon>
        <taxon>Attheyaceae</taxon>
        <taxon>Attheya</taxon>
    </lineage>
</organism>
<keyword evidence="2" id="KW-0902">Two-component regulatory system</keyword>
<feature type="domain" description="Response regulatory" evidence="9">
    <location>
        <begin position="100"/>
        <end position="224"/>
    </location>
</feature>
<dbReference type="Pfam" id="PF00196">
    <property type="entry name" value="GerE"/>
    <property type="match status" value="1"/>
</dbReference>
<dbReference type="EMBL" id="HBHQ01026594">
    <property type="protein sequence ID" value="CAD9826167.1"/>
    <property type="molecule type" value="Transcribed_RNA"/>
</dbReference>
<keyword evidence="5" id="KW-0804">Transcription</keyword>
<keyword evidence="3" id="KW-0805">Transcription regulation</keyword>
<feature type="chain" id="PRO_5031159043" description="Transcriptional regulator ycf27" evidence="7">
    <location>
        <begin position="31"/>
        <end position="329"/>
    </location>
</feature>
<dbReference type="SUPFAM" id="SSF46894">
    <property type="entry name" value="C-terminal effector domain of the bipartite response regulators"/>
    <property type="match status" value="1"/>
</dbReference>
<evidence type="ECO:0000256" key="2">
    <source>
        <dbReference type="ARBA" id="ARBA00023012"/>
    </source>
</evidence>
<feature type="signal peptide" evidence="7">
    <location>
        <begin position="1"/>
        <end position="30"/>
    </location>
</feature>
<evidence type="ECO:0000313" key="10">
    <source>
        <dbReference type="EMBL" id="CAD9826167.1"/>
    </source>
</evidence>
<evidence type="ECO:0008006" key="11">
    <source>
        <dbReference type="Google" id="ProtNLM"/>
    </source>
</evidence>
<evidence type="ECO:0000256" key="1">
    <source>
        <dbReference type="ARBA" id="ARBA00022553"/>
    </source>
</evidence>
<evidence type="ECO:0000256" key="6">
    <source>
        <dbReference type="PROSITE-ProRule" id="PRU00169"/>
    </source>
</evidence>
<evidence type="ECO:0000259" key="9">
    <source>
        <dbReference type="PROSITE" id="PS50110"/>
    </source>
</evidence>
<proteinExistence type="predicted"/>
<evidence type="ECO:0000256" key="7">
    <source>
        <dbReference type="SAM" id="SignalP"/>
    </source>
</evidence>
<dbReference type="PANTHER" id="PTHR48111">
    <property type="entry name" value="REGULATOR OF RPOS"/>
    <property type="match status" value="1"/>
</dbReference>
<evidence type="ECO:0000256" key="3">
    <source>
        <dbReference type="ARBA" id="ARBA00023015"/>
    </source>
</evidence>
<name>A0A7S2UPD1_9STRA</name>
<dbReference type="GO" id="GO:0006355">
    <property type="term" value="P:regulation of DNA-templated transcription"/>
    <property type="evidence" value="ECO:0007669"/>
    <property type="project" value="InterPro"/>
</dbReference>
<keyword evidence="7" id="KW-0732">Signal</keyword>
<sequence length="329" mass="37321">MITRKMNRLFLVLFQPLFLLTLWHNVPTDAFTLLSTRKRPFSIHHLIPSSVHSERLWEMRPTISRRRTSSTSCVSASRKNGQEADYKWNDPRFVERTKHWVVIVDDEEAIRMAVGDYLYDEGYQVTACADAEALLEVCDKPKAEGELPAVPDAIVSDIRMPGTDGLELLGWIRSHERLARVPVILLTAKSMTADRIQGYRAGADAYLPKPFDPEELLSIVDNAIRRRKQMMGDRGQLVDLKTDMGNIKQLLKQNSQNKVKATTVYITPAELQALELLSEGLSNGEIADARGVSIIGVNRMIQNLYLKTITRTRTELVRWAIETGHISPR</sequence>
<dbReference type="SMART" id="SM00448">
    <property type="entry name" value="REC"/>
    <property type="match status" value="1"/>
</dbReference>
<dbReference type="InterPro" id="IPR016032">
    <property type="entry name" value="Sig_transdc_resp-reg_C-effctor"/>
</dbReference>
<keyword evidence="4" id="KW-0238">DNA-binding</keyword>
<dbReference type="AlphaFoldDB" id="A0A7S2UPD1"/>
<protein>
    <recommendedName>
        <fullName evidence="11">Transcriptional regulator ycf27</fullName>
    </recommendedName>
</protein>
<evidence type="ECO:0000259" key="8">
    <source>
        <dbReference type="PROSITE" id="PS50043"/>
    </source>
</evidence>
<dbReference type="GO" id="GO:0000156">
    <property type="term" value="F:phosphorelay response regulator activity"/>
    <property type="evidence" value="ECO:0007669"/>
    <property type="project" value="TreeGrafter"/>
</dbReference>
<dbReference type="GO" id="GO:0000976">
    <property type="term" value="F:transcription cis-regulatory region binding"/>
    <property type="evidence" value="ECO:0007669"/>
    <property type="project" value="TreeGrafter"/>
</dbReference>
<dbReference type="GO" id="GO:0005829">
    <property type="term" value="C:cytosol"/>
    <property type="evidence" value="ECO:0007669"/>
    <property type="project" value="TreeGrafter"/>
</dbReference>
<dbReference type="InterPro" id="IPR011006">
    <property type="entry name" value="CheY-like_superfamily"/>
</dbReference>
<feature type="modified residue" description="4-aspartylphosphate" evidence="6">
    <location>
        <position position="157"/>
    </location>
</feature>
<gene>
    <name evidence="10" type="ORF">ASEP1449_LOCUS18001</name>
</gene>
<dbReference type="SMART" id="SM00421">
    <property type="entry name" value="HTH_LUXR"/>
    <property type="match status" value="1"/>
</dbReference>
<dbReference type="InterPro" id="IPR000792">
    <property type="entry name" value="Tscrpt_reg_LuxR_C"/>
</dbReference>
<dbReference type="PROSITE" id="PS50043">
    <property type="entry name" value="HTH_LUXR_2"/>
    <property type="match status" value="1"/>
</dbReference>
<evidence type="ECO:0000256" key="5">
    <source>
        <dbReference type="ARBA" id="ARBA00023163"/>
    </source>
</evidence>
<dbReference type="Gene3D" id="1.10.10.10">
    <property type="entry name" value="Winged helix-like DNA-binding domain superfamily/Winged helix DNA-binding domain"/>
    <property type="match status" value="1"/>
</dbReference>
<dbReference type="PANTHER" id="PTHR48111:SF1">
    <property type="entry name" value="TWO-COMPONENT RESPONSE REGULATOR ORR33"/>
    <property type="match status" value="1"/>
</dbReference>
<keyword evidence="1 6" id="KW-0597">Phosphoprotein</keyword>
<reference evidence="10" key="1">
    <citation type="submission" date="2021-01" db="EMBL/GenBank/DDBJ databases">
        <authorList>
            <person name="Corre E."/>
            <person name="Pelletier E."/>
            <person name="Niang G."/>
            <person name="Scheremetjew M."/>
            <person name="Finn R."/>
            <person name="Kale V."/>
            <person name="Holt S."/>
            <person name="Cochrane G."/>
            <person name="Meng A."/>
            <person name="Brown T."/>
            <person name="Cohen L."/>
        </authorList>
    </citation>
    <scope>NUCLEOTIDE SEQUENCE</scope>
    <source>
        <strain evidence="10">CCMP2084</strain>
    </source>
</reference>
<dbReference type="SUPFAM" id="SSF52172">
    <property type="entry name" value="CheY-like"/>
    <property type="match status" value="1"/>
</dbReference>
<dbReference type="Gene3D" id="3.40.50.2300">
    <property type="match status" value="1"/>
</dbReference>